<evidence type="ECO:0000256" key="2">
    <source>
        <dbReference type="ARBA" id="ARBA00010742"/>
    </source>
</evidence>
<dbReference type="Pfam" id="PF13379">
    <property type="entry name" value="NMT1_2"/>
    <property type="match status" value="1"/>
</dbReference>
<dbReference type="STRING" id="84035.SAMN05660742_11952"/>
<dbReference type="PROSITE" id="PS51257">
    <property type="entry name" value="PROKAR_LIPOPROTEIN"/>
    <property type="match status" value="1"/>
</dbReference>
<feature type="chain" id="PRO_5038729357" evidence="4">
    <location>
        <begin position="23"/>
        <end position="344"/>
    </location>
</feature>
<organism evidence="5 6">
    <name type="scientific">Propionispira arboris</name>
    <dbReference type="NCBI Taxonomy" id="84035"/>
    <lineage>
        <taxon>Bacteria</taxon>
        <taxon>Bacillati</taxon>
        <taxon>Bacillota</taxon>
        <taxon>Negativicutes</taxon>
        <taxon>Selenomonadales</taxon>
        <taxon>Selenomonadaceae</taxon>
        <taxon>Propionispira</taxon>
    </lineage>
</organism>
<sequence>MKTYLKKIVSVAMAGVFLFSVAGCGTNSTAKDTAKASSSRAAYDGEIILGQSSWIGFAPLYIAEEKGFFKKHGANVKIQSIESKADSKSALAANRIQGVSTSADTHVVNAAAGIDEVQILALDTSAGGDGIVAKKEIKTIEELKGKKIALDTTGGADFFWFQYLLSAKGMSLKDFDVQAMSAGDAGAAFVAGKVDAAITWQPWLSRAAATDFGYTMMDSKQSPGVIVDTFAMKKDFIAQHPESAQAIVDAWYDALDYLKSNEDDALQIMAKRLGEKPEKLKAELKDVQFYDEAGNKAYFGTKEKPGDFYKIVKMASDLWLQTKLIDQAVNPASIIDDSFLTRSK</sequence>
<gene>
    <name evidence="5" type="ORF">SAMN05660742_11952</name>
</gene>
<dbReference type="Gene3D" id="3.40.190.10">
    <property type="entry name" value="Periplasmic binding protein-like II"/>
    <property type="match status" value="2"/>
</dbReference>
<proteinExistence type="inferred from homology"/>
<keyword evidence="3 4" id="KW-0732">Signal</keyword>
<name>A0A1H7C504_9FIRM</name>
<evidence type="ECO:0000313" key="5">
    <source>
        <dbReference type="EMBL" id="SEJ84374.1"/>
    </source>
</evidence>
<comment type="subcellular location">
    <subcellularLocation>
        <location evidence="1">Periplasm</location>
    </subcellularLocation>
</comment>
<comment type="similarity">
    <text evidence="2">Belongs to the bacterial solute-binding protein SsuA/TauA family.</text>
</comment>
<dbReference type="SUPFAM" id="SSF53850">
    <property type="entry name" value="Periplasmic binding protein-like II"/>
    <property type="match status" value="1"/>
</dbReference>
<dbReference type="PANTHER" id="PTHR30024:SF47">
    <property type="entry name" value="TAURINE-BINDING PERIPLASMIC PROTEIN"/>
    <property type="match status" value="1"/>
</dbReference>
<dbReference type="AlphaFoldDB" id="A0A1H7C504"/>
<keyword evidence="6" id="KW-1185">Reference proteome</keyword>
<dbReference type="EMBL" id="FNZK01000019">
    <property type="protein sequence ID" value="SEJ84374.1"/>
    <property type="molecule type" value="Genomic_DNA"/>
</dbReference>
<dbReference type="PANTHER" id="PTHR30024">
    <property type="entry name" value="ALIPHATIC SULFONATES-BINDING PROTEIN-RELATED"/>
    <property type="match status" value="1"/>
</dbReference>
<dbReference type="GO" id="GO:0042597">
    <property type="term" value="C:periplasmic space"/>
    <property type="evidence" value="ECO:0007669"/>
    <property type="project" value="UniProtKB-SubCell"/>
</dbReference>
<dbReference type="CDD" id="cd13563">
    <property type="entry name" value="PBP2_SsuA_like_6"/>
    <property type="match status" value="1"/>
</dbReference>
<accession>A0A1H7C504</accession>
<evidence type="ECO:0000313" key="6">
    <source>
        <dbReference type="Proteomes" id="UP000199662"/>
    </source>
</evidence>
<dbReference type="Proteomes" id="UP000199662">
    <property type="component" value="Unassembled WGS sequence"/>
</dbReference>
<evidence type="ECO:0000256" key="4">
    <source>
        <dbReference type="SAM" id="SignalP"/>
    </source>
</evidence>
<reference evidence="5 6" key="1">
    <citation type="submission" date="2016-10" db="EMBL/GenBank/DDBJ databases">
        <authorList>
            <person name="de Groot N.N."/>
        </authorList>
    </citation>
    <scope>NUCLEOTIDE SEQUENCE [LARGE SCALE GENOMIC DNA]</scope>
    <source>
        <strain evidence="5 6">DSM 2179</strain>
    </source>
</reference>
<evidence type="ECO:0000256" key="1">
    <source>
        <dbReference type="ARBA" id="ARBA00004418"/>
    </source>
</evidence>
<protein>
    <submittedName>
        <fullName evidence="5">NitT/TauT family transport system substrate-binding protein</fullName>
    </submittedName>
</protein>
<dbReference type="RefSeq" id="WP_091834194.1">
    <property type="nucleotide sequence ID" value="NZ_FNZK01000019.1"/>
</dbReference>
<feature type="signal peptide" evidence="4">
    <location>
        <begin position="1"/>
        <end position="22"/>
    </location>
</feature>
<evidence type="ECO:0000256" key="3">
    <source>
        <dbReference type="ARBA" id="ARBA00022729"/>
    </source>
</evidence>